<protein>
    <recommendedName>
        <fullName evidence="2">Pectinesterase inhibitor domain-containing protein</fullName>
    </recommendedName>
</protein>
<dbReference type="PANTHER" id="PTHR31080">
    <property type="entry name" value="PECTINESTERASE INHIBITOR-LIKE"/>
    <property type="match status" value="1"/>
</dbReference>
<evidence type="ECO:0000259" key="2">
    <source>
        <dbReference type="SMART" id="SM00856"/>
    </source>
</evidence>
<accession>A0AAF0QBJ8</accession>
<dbReference type="AlphaFoldDB" id="A0AAF0QBJ8"/>
<evidence type="ECO:0000313" key="3">
    <source>
        <dbReference type="EMBL" id="WMV20236.1"/>
    </source>
</evidence>
<dbReference type="InterPro" id="IPR035513">
    <property type="entry name" value="Invertase/methylesterase_inhib"/>
</dbReference>
<dbReference type="InterPro" id="IPR051955">
    <property type="entry name" value="PME_Inhibitor"/>
</dbReference>
<proteinExistence type="predicted"/>
<dbReference type="SMART" id="SM00856">
    <property type="entry name" value="PMEI"/>
    <property type="match status" value="1"/>
</dbReference>
<dbReference type="InterPro" id="IPR006501">
    <property type="entry name" value="Pectinesterase_inhib_dom"/>
</dbReference>
<organism evidence="3 4">
    <name type="scientific">Solanum verrucosum</name>
    <dbReference type="NCBI Taxonomy" id="315347"/>
    <lineage>
        <taxon>Eukaryota</taxon>
        <taxon>Viridiplantae</taxon>
        <taxon>Streptophyta</taxon>
        <taxon>Embryophyta</taxon>
        <taxon>Tracheophyta</taxon>
        <taxon>Spermatophyta</taxon>
        <taxon>Magnoliopsida</taxon>
        <taxon>eudicotyledons</taxon>
        <taxon>Gunneridae</taxon>
        <taxon>Pentapetalae</taxon>
        <taxon>asterids</taxon>
        <taxon>lamiids</taxon>
        <taxon>Solanales</taxon>
        <taxon>Solanaceae</taxon>
        <taxon>Solanoideae</taxon>
        <taxon>Solaneae</taxon>
        <taxon>Solanum</taxon>
    </lineage>
</organism>
<reference evidence="3" key="1">
    <citation type="submission" date="2023-08" db="EMBL/GenBank/DDBJ databases">
        <title>A de novo genome assembly of Solanum verrucosum Schlechtendal, a Mexican diploid species geographically isolated from the other diploid A-genome species in potato relatives.</title>
        <authorList>
            <person name="Hosaka K."/>
        </authorList>
    </citation>
    <scope>NUCLEOTIDE SEQUENCE</scope>
    <source>
        <tissue evidence="3">Young leaves</tissue>
    </source>
</reference>
<name>A0AAF0QBJ8_SOLVR</name>
<dbReference type="GO" id="GO:0004857">
    <property type="term" value="F:enzyme inhibitor activity"/>
    <property type="evidence" value="ECO:0007669"/>
    <property type="project" value="InterPro"/>
</dbReference>
<sequence length="194" mass="21406">MPYASSVKTNSMRLCEEAVKVAIKGARSASVIISNLSKEKGLSHYEAKTTKVCIKSVKNSVHQFRKSVKAIGDMIGSCIDGFADQLERKINPNVKKKGYEAVATKDCIRAVKTAVYQLKETVKVLGDKESQLHDAISYTTAASTNAEECIDGFTYYPDQNINPNVKKVIHRSMTVIKTLAIIALTLIDNELNYE</sequence>
<dbReference type="Pfam" id="PF04043">
    <property type="entry name" value="PMEI"/>
    <property type="match status" value="1"/>
</dbReference>
<dbReference type="Proteomes" id="UP001234989">
    <property type="component" value="Chromosome 3"/>
</dbReference>
<feature type="domain" description="Pectinesterase inhibitor" evidence="2">
    <location>
        <begin position="28"/>
        <end position="186"/>
    </location>
</feature>
<dbReference type="SUPFAM" id="SSF101148">
    <property type="entry name" value="Plant invertase/pectin methylesterase inhibitor"/>
    <property type="match status" value="2"/>
</dbReference>
<keyword evidence="1" id="KW-0732">Signal</keyword>
<evidence type="ECO:0000313" key="4">
    <source>
        <dbReference type="Proteomes" id="UP001234989"/>
    </source>
</evidence>
<dbReference type="PANTHER" id="PTHR31080:SF122">
    <property type="entry name" value="21 KDA PROTEIN-LIKE"/>
    <property type="match status" value="1"/>
</dbReference>
<dbReference type="EMBL" id="CP133614">
    <property type="protein sequence ID" value="WMV20236.1"/>
    <property type="molecule type" value="Genomic_DNA"/>
</dbReference>
<evidence type="ECO:0000256" key="1">
    <source>
        <dbReference type="ARBA" id="ARBA00022729"/>
    </source>
</evidence>
<gene>
    <name evidence="3" type="ORF">MTR67_013621</name>
</gene>
<keyword evidence="4" id="KW-1185">Reference proteome</keyword>
<dbReference type="Gene3D" id="1.20.140.40">
    <property type="entry name" value="Invertase/pectin methylesterase inhibitor family protein"/>
    <property type="match status" value="2"/>
</dbReference>